<sequence>MASVKVFGLPACADVARVLACMFEKDVEFQLVRTDNYKVDHKVPEFLKLQDPSGQVTYKDEELTLSDSRKICRRISEKYAKQGEHLLGTGSLERASIEQWLQAEEHSFDAPSSALVFHLAFAPLMNKRERDQEEIDFNKQKLSTVLDIYEDRLGMSKYLAGDDFTLADLSHLPNSHYLVNKTEEGSSLFKSRKNVYRWWNDISSRVSWKKVVELQSEHPGPLEK</sequence>
<dbReference type="InterPro" id="IPR036282">
    <property type="entry name" value="Glutathione-S-Trfase_C_sf"/>
</dbReference>
<protein>
    <recommendedName>
        <fullName evidence="2">glutathione transferase</fullName>
        <ecNumber evidence="2">2.5.1.18</ecNumber>
    </recommendedName>
</protein>
<dbReference type="Gene3D" id="3.40.30.10">
    <property type="entry name" value="Glutaredoxin"/>
    <property type="match status" value="1"/>
</dbReference>
<dbReference type="Pfam" id="PF00043">
    <property type="entry name" value="GST_C"/>
    <property type="match status" value="1"/>
</dbReference>
<feature type="domain" description="GST C-terminal" evidence="6">
    <location>
        <begin position="90"/>
        <end position="222"/>
    </location>
</feature>
<accession>A0A1D1XGT3</accession>
<dbReference type="FunFam" id="3.40.30.10:FF:000016">
    <property type="entry name" value="Glutathione S-transferase F2"/>
    <property type="match status" value="1"/>
</dbReference>
<name>A0A1D1XGT3_9ARAE</name>
<dbReference type="PROSITE" id="PS50404">
    <property type="entry name" value="GST_NTER"/>
    <property type="match status" value="1"/>
</dbReference>
<evidence type="ECO:0000256" key="4">
    <source>
        <dbReference type="ARBA" id="ARBA00047960"/>
    </source>
</evidence>
<dbReference type="GO" id="GO:0006749">
    <property type="term" value="P:glutathione metabolic process"/>
    <property type="evidence" value="ECO:0007669"/>
    <property type="project" value="TreeGrafter"/>
</dbReference>
<dbReference type="InterPro" id="IPR004045">
    <property type="entry name" value="Glutathione_S-Trfase_N"/>
</dbReference>
<dbReference type="PANTHER" id="PTHR43900">
    <property type="entry name" value="GLUTATHIONE S-TRANSFERASE RHO"/>
    <property type="match status" value="1"/>
</dbReference>
<dbReference type="GO" id="GO:0005737">
    <property type="term" value="C:cytoplasm"/>
    <property type="evidence" value="ECO:0007669"/>
    <property type="project" value="TreeGrafter"/>
</dbReference>
<gene>
    <name evidence="7" type="primary">GSTF11_1</name>
    <name evidence="7" type="ORF">g.21083</name>
</gene>
<proteinExistence type="inferred from homology"/>
<evidence type="ECO:0000259" key="5">
    <source>
        <dbReference type="PROSITE" id="PS50404"/>
    </source>
</evidence>
<comment type="similarity">
    <text evidence="1">Belongs to the GST superfamily. Phi family.</text>
</comment>
<dbReference type="FunFam" id="1.20.1050.10:FF:000004">
    <property type="entry name" value="Glutathione S-transferase F2"/>
    <property type="match status" value="1"/>
</dbReference>
<evidence type="ECO:0000256" key="1">
    <source>
        <dbReference type="ARBA" id="ARBA00010128"/>
    </source>
</evidence>
<keyword evidence="3 7" id="KW-0808">Transferase</keyword>
<dbReference type="SFLD" id="SFLDG00358">
    <property type="entry name" value="Main_(cytGST)"/>
    <property type="match status" value="1"/>
</dbReference>
<dbReference type="SUPFAM" id="SSF52833">
    <property type="entry name" value="Thioredoxin-like"/>
    <property type="match status" value="1"/>
</dbReference>
<dbReference type="InterPro" id="IPR036249">
    <property type="entry name" value="Thioredoxin-like_sf"/>
</dbReference>
<dbReference type="EC" id="2.5.1.18" evidence="2"/>
<dbReference type="PROSITE" id="PS50405">
    <property type="entry name" value="GST_CTER"/>
    <property type="match status" value="1"/>
</dbReference>
<dbReference type="InterPro" id="IPR040079">
    <property type="entry name" value="Glutathione_S-Trfase"/>
</dbReference>
<dbReference type="GO" id="GO:0009635">
    <property type="term" value="P:response to herbicide"/>
    <property type="evidence" value="ECO:0007669"/>
    <property type="project" value="UniProtKB-ARBA"/>
</dbReference>
<evidence type="ECO:0000313" key="7">
    <source>
        <dbReference type="EMBL" id="JAT41471.1"/>
    </source>
</evidence>
<dbReference type="PANTHER" id="PTHR43900:SF96">
    <property type="entry name" value="GLUTATHIONE TRANSFERASE"/>
    <property type="match status" value="1"/>
</dbReference>
<dbReference type="SFLD" id="SFLDS00019">
    <property type="entry name" value="Glutathione_Transferase_(cytos"/>
    <property type="match status" value="1"/>
</dbReference>
<dbReference type="GO" id="GO:0043295">
    <property type="term" value="F:glutathione binding"/>
    <property type="evidence" value="ECO:0007669"/>
    <property type="project" value="TreeGrafter"/>
</dbReference>
<dbReference type="AlphaFoldDB" id="A0A1D1XGT3"/>
<feature type="domain" description="GST N-terminal" evidence="5">
    <location>
        <begin position="2"/>
        <end position="83"/>
    </location>
</feature>
<evidence type="ECO:0000256" key="3">
    <source>
        <dbReference type="ARBA" id="ARBA00022679"/>
    </source>
</evidence>
<evidence type="ECO:0000256" key="2">
    <source>
        <dbReference type="ARBA" id="ARBA00012452"/>
    </source>
</evidence>
<comment type="catalytic activity">
    <reaction evidence="4">
        <text>RX + glutathione = an S-substituted glutathione + a halide anion + H(+)</text>
        <dbReference type="Rhea" id="RHEA:16437"/>
        <dbReference type="ChEBI" id="CHEBI:15378"/>
        <dbReference type="ChEBI" id="CHEBI:16042"/>
        <dbReference type="ChEBI" id="CHEBI:17792"/>
        <dbReference type="ChEBI" id="CHEBI:57925"/>
        <dbReference type="ChEBI" id="CHEBI:90779"/>
        <dbReference type="EC" id="2.5.1.18"/>
    </reaction>
</comment>
<reference evidence="7" key="1">
    <citation type="submission" date="2015-07" db="EMBL/GenBank/DDBJ databases">
        <title>Transcriptome Assembly of Anthurium amnicola.</title>
        <authorList>
            <person name="Suzuki J."/>
        </authorList>
    </citation>
    <scope>NUCLEOTIDE SEQUENCE</scope>
</reference>
<evidence type="ECO:0000259" key="6">
    <source>
        <dbReference type="PROSITE" id="PS50405"/>
    </source>
</evidence>
<dbReference type="SUPFAM" id="SSF47616">
    <property type="entry name" value="GST C-terminal domain-like"/>
    <property type="match status" value="1"/>
</dbReference>
<dbReference type="InterPro" id="IPR004046">
    <property type="entry name" value="GST_C"/>
</dbReference>
<dbReference type="EMBL" id="GDJX01026465">
    <property type="protein sequence ID" value="JAT41471.1"/>
    <property type="molecule type" value="Transcribed_RNA"/>
</dbReference>
<dbReference type="GO" id="GO:0004364">
    <property type="term" value="F:glutathione transferase activity"/>
    <property type="evidence" value="ECO:0007669"/>
    <property type="project" value="UniProtKB-EC"/>
</dbReference>
<organism evidence="7">
    <name type="scientific">Anthurium amnicola</name>
    <dbReference type="NCBI Taxonomy" id="1678845"/>
    <lineage>
        <taxon>Eukaryota</taxon>
        <taxon>Viridiplantae</taxon>
        <taxon>Streptophyta</taxon>
        <taxon>Embryophyta</taxon>
        <taxon>Tracheophyta</taxon>
        <taxon>Spermatophyta</taxon>
        <taxon>Magnoliopsida</taxon>
        <taxon>Liliopsida</taxon>
        <taxon>Araceae</taxon>
        <taxon>Pothoideae</taxon>
        <taxon>Potheae</taxon>
        <taxon>Anthurium</taxon>
    </lineage>
</organism>
<dbReference type="Gene3D" id="1.20.1050.10">
    <property type="match status" value="1"/>
</dbReference>
<dbReference type="InterPro" id="IPR034347">
    <property type="entry name" value="GST_Phi_C"/>
</dbReference>
<dbReference type="InterPro" id="IPR010987">
    <property type="entry name" value="Glutathione-S-Trfase_C-like"/>
</dbReference>
<dbReference type="CDD" id="cd03187">
    <property type="entry name" value="GST_C_Phi"/>
    <property type="match status" value="1"/>
</dbReference>